<dbReference type="eggNOG" id="COG2002">
    <property type="taxonomic scope" value="Bacteria"/>
</dbReference>
<dbReference type="NCBIfam" id="TIGR01439">
    <property type="entry name" value="lp_hng_hel_AbrB"/>
    <property type="match status" value="1"/>
</dbReference>
<dbReference type="InterPro" id="IPR037914">
    <property type="entry name" value="SpoVT-AbrB_sf"/>
</dbReference>
<dbReference type="HOGENOM" id="CLU_158484_12_1_9"/>
<dbReference type="PROSITE" id="PS51740">
    <property type="entry name" value="SPOVT_ABRB"/>
    <property type="match status" value="1"/>
</dbReference>
<proteinExistence type="predicted"/>
<feature type="domain" description="SpoVT-AbrB" evidence="2">
    <location>
        <begin position="2"/>
        <end position="47"/>
    </location>
</feature>
<dbReference type="GO" id="GO:0003677">
    <property type="term" value="F:DNA binding"/>
    <property type="evidence" value="ECO:0007669"/>
    <property type="project" value="UniProtKB-UniRule"/>
</dbReference>
<reference evidence="4" key="1">
    <citation type="submission" date="2007-10" db="EMBL/GenBank/DDBJ databases">
        <title>Complete sequence of chromosome of Desulforudis audaxviator MP104C.</title>
        <authorList>
            <person name="Copeland A."/>
            <person name="Lucas S."/>
            <person name="Lapidus A."/>
            <person name="Barry K."/>
            <person name="Glavina del Rio T."/>
            <person name="Dalin E."/>
            <person name="Tice H."/>
            <person name="Bruce D."/>
            <person name="Pitluck S."/>
            <person name="Lowry S.R."/>
            <person name="Larimer F."/>
            <person name="Land M.L."/>
            <person name="Hauser L."/>
            <person name="Kyrpides N."/>
            <person name="Ivanova N.N."/>
            <person name="Richardson P."/>
        </authorList>
    </citation>
    <scope>NUCLEOTIDE SEQUENCE [LARGE SCALE GENOMIC DNA]</scope>
    <source>
        <strain evidence="4">MP104C</strain>
    </source>
</reference>
<organism evidence="3 4">
    <name type="scientific">Desulforudis audaxviator (strain MP104C)</name>
    <dbReference type="NCBI Taxonomy" id="477974"/>
    <lineage>
        <taxon>Bacteria</taxon>
        <taxon>Bacillati</taxon>
        <taxon>Bacillota</taxon>
        <taxon>Clostridia</taxon>
        <taxon>Thermoanaerobacterales</taxon>
        <taxon>Candidatus Desulforudaceae</taxon>
        <taxon>Candidatus Desulforudis</taxon>
    </lineage>
</organism>
<dbReference type="STRING" id="477974.Daud_2107"/>
<reference evidence="3 4" key="2">
    <citation type="journal article" date="2008" name="Science">
        <title>Environmental genomics reveals a single-species ecosystem deep within Earth.</title>
        <authorList>
            <person name="Chivian D."/>
            <person name="Brodie E.L."/>
            <person name="Alm E.J."/>
            <person name="Culley D.E."/>
            <person name="Dehal P.S."/>
            <person name="Desantis T.Z."/>
            <person name="Gihring T.M."/>
            <person name="Lapidus A."/>
            <person name="Lin L.H."/>
            <person name="Lowry S.R."/>
            <person name="Moser D.P."/>
            <person name="Richardson P.M."/>
            <person name="Southam G."/>
            <person name="Wanger G."/>
            <person name="Pratt L.M."/>
            <person name="Andersen G.L."/>
            <person name="Hazen T.C."/>
            <person name="Brockman F.J."/>
            <person name="Arkin A.P."/>
            <person name="Onstott T.C."/>
        </authorList>
    </citation>
    <scope>NUCLEOTIDE SEQUENCE [LARGE SCALE GENOMIC DNA]</scope>
    <source>
        <strain evidence="3 4">MP104C</strain>
    </source>
</reference>
<gene>
    <name evidence="3" type="ordered locus">Daud_2107</name>
</gene>
<evidence type="ECO:0000313" key="4">
    <source>
        <dbReference type="Proteomes" id="UP000008544"/>
    </source>
</evidence>
<keyword evidence="1" id="KW-0238">DNA-binding</keyword>
<protein>
    <submittedName>
        <fullName evidence="3">Transcriptional regulator, AbrB family</fullName>
    </submittedName>
</protein>
<accession>B1I6E8</accession>
<dbReference type="SUPFAM" id="SSF89447">
    <property type="entry name" value="AbrB/MazE/MraZ-like"/>
    <property type="match status" value="1"/>
</dbReference>
<sequence length="80" mass="9114">MQSIVRVSSKRQITIPMEIFRALDLQPGAKLMVKLENGKMVISNPAQSYTDLLVDALQGVYGASKEEVDEYIRKEREAWE</sequence>
<name>B1I6E8_DESAP</name>
<evidence type="ECO:0000256" key="1">
    <source>
        <dbReference type="PROSITE-ProRule" id="PRU01076"/>
    </source>
</evidence>
<dbReference type="Pfam" id="PF04014">
    <property type="entry name" value="MazE_antitoxin"/>
    <property type="match status" value="1"/>
</dbReference>
<dbReference type="AlphaFoldDB" id="B1I6E8"/>
<keyword evidence="4" id="KW-1185">Reference proteome</keyword>
<dbReference type="EMBL" id="CP000860">
    <property type="protein sequence ID" value="ACA60596.1"/>
    <property type="molecule type" value="Genomic_DNA"/>
</dbReference>
<dbReference type="InterPro" id="IPR007159">
    <property type="entry name" value="SpoVT-AbrB_dom"/>
</dbReference>
<dbReference type="KEGG" id="dau:Daud_2107"/>
<dbReference type="RefSeq" id="WP_012303171.1">
    <property type="nucleotide sequence ID" value="NC_010424.1"/>
</dbReference>
<dbReference type="Gene3D" id="2.10.260.10">
    <property type="match status" value="1"/>
</dbReference>
<dbReference type="SMART" id="SM00966">
    <property type="entry name" value="SpoVT_AbrB"/>
    <property type="match status" value="1"/>
</dbReference>
<dbReference type="Proteomes" id="UP000008544">
    <property type="component" value="Chromosome"/>
</dbReference>
<evidence type="ECO:0000259" key="2">
    <source>
        <dbReference type="PROSITE" id="PS51740"/>
    </source>
</evidence>
<evidence type="ECO:0000313" key="3">
    <source>
        <dbReference type="EMBL" id="ACA60596.1"/>
    </source>
</evidence>